<dbReference type="InterPro" id="IPR001763">
    <property type="entry name" value="Rhodanese-like_dom"/>
</dbReference>
<dbReference type="AlphaFoldDB" id="A0A2N6CVS2"/>
<reference evidence="2 3" key="1">
    <citation type="submission" date="2017-11" db="EMBL/GenBank/DDBJ databases">
        <title>Genome-resolved metagenomics identifies genetic mobility, metabolic interactions, and unexpected diversity in perchlorate-reducing communities.</title>
        <authorList>
            <person name="Barnum T.P."/>
            <person name="Figueroa I.A."/>
            <person name="Carlstrom C.I."/>
            <person name="Lucas L.N."/>
            <person name="Engelbrektson A.L."/>
            <person name="Coates J.D."/>
        </authorList>
    </citation>
    <scope>NUCLEOTIDE SEQUENCE [LARGE SCALE GENOMIC DNA]</scope>
    <source>
        <strain evidence="2">BM301</strain>
    </source>
</reference>
<name>A0A2N6CVS2_9GAMM</name>
<dbReference type="EMBL" id="PKUN01000019">
    <property type="protein sequence ID" value="PLX61275.1"/>
    <property type="molecule type" value="Genomic_DNA"/>
</dbReference>
<dbReference type="SUPFAM" id="SSF52821">
    <property type="entry name" value="Rhodanese/Cell cycle control phosphatase"/>
    <property type="match status" value="1"/>
</dbReference>
<accession>A0A2N6CVS2</accession>
<dbReference type="STRING" id="1111735.GCA_000428045_02444"/>
<dbReference type="PROSITE" id="PS50206">
    <property type="entry name" value="RHODANESE_3"/>
    <property type="match status" value="1"/>
</dbReference>
<dbReference type="Pfam" id="PF00581">
    <property type="entry name" value="Rhodanese"/>
    <property type="match status" value="1"/>
</dbReference>
<dbReference type="SMART" id="SM00450">
    <property type="entry name" value="RHOD"/>
    <property type="match status" value="1"/>
</dbReference>
<keyword evidence="2" id="KW-0808">Transferase</keyword>
<evidence type="ECO:0000313" key="2">
    <source>
        <dbReference type="EMBL" id="PLX61275.1"/>
    </source>
</evidence>
<dbReference type="CDD" id="cd00158">
    <property type="entry name" value="RHOD"/>
    <property type="match status" value="1"/>
</dbReference>
<dbReference type="InterPro" id="IPR036873">
    <property type="entry name" value="Rhodanese-like_dom_sf"/>
</dbReference>
<organism evidence="2 3">
    <name type="scientific">Sedimenticola selenatireducens</name>
    <dbReference type="NCBI Taxonomy" id="191960"/>
    <lineage>
        <taxon>Bacteria</taxon>
        <taxon>Pseudomonadati</taxon>
        <taxon>Pseudomonadota</taxon>
        <taxon>Gammaproteobacteria</taxon>
        <taxon>Chromatiales</taxon>
        <taxon>Sedimenticolaceae</taxon>
        <taxon>Sedimenticola</taxon>
    </lineage>
</organism>
<dbReference type="Gene3D" id="3.40.250.10">
    <property type="entry name" value="Rhodanese-like domain"/>
    <property type="match status" value="1"/>
</dbReference>
<sequence length="231" mass="25322">MAMLRVEHDREERVMKSVLMMLTAVLIYTATADALEVNITRDIGQFQVTHGQQQITIVRKQDRTSTISPDFALTSRPCPPFCAQPMQVAPGVATIGEVELVAFMREQLADGTGILIDARTADWHARGTIPGSVNIPFTKLNPGQGADDITLSESLSQLGVGERDEGWDFSQAKQAVLWCNGPWCGQSPTAIKGLLSIGYPGDKLFYYRGGMQLWQVFGLPVVTPEGQLIEE</sequence>
<protein>
    <submittedName>
        <fullName evidence="2">Sulfurtransferase</fullName>
    </submittedName>
</protein>
<feature type="domain" description="Rhodanese" evidence="1">
    <location>
        <begin position="109"/>
        <end position="223"/>
    </location>
</feature>
<comment type="caution">
    <text evidence="2">The sequence shown here is derived from an EMBL/GenBank/DDBJ whole genome shotgun (WGS) entry which is preliminary data.</text>
</comment>
<proteinExistence type="predicted"/>
<dbReference type="GO" id="GO:0016740">
    <property type="term" value="F:transferase activity"/>
    <property type="evidence" value="ECO:0007669"/>
    <property type="project" value="UniProtKB-KW"/>
</dbReference>
<evidence type="ECO:0000313" key="3">
    <source>
        <dbReference type="Proteomes" id="UP000235015"/>
    </source>
</evidence>
<evidence type="ECO:0000259" key="1">
    <source>
        <dbReference type="PROSITE" id="PS50206"/>
    </source>
</evidence>
<gene>
    <name evidence="2" type="ORF">C0630_11470</name>
</gene>
<dbReference type="Proteomes" id="UP000235015">
    <property type="component" value="Unassembled WGS sequence"/>
</dbReference>